<dbReference type="Proteomes" id="UP000789920">
    <property type="component" value="Unassembled WGS sequence"/>
</dbReference>
<evidence type="ECO:0000313" key="2">
    <source>
        <dbReference type="Proteomes" id="UP000789920"/>
    </source>
</evidence>
<evidence type="ECO:0000313" key="1">
    <source>
        <dbReference type="EMBL" id="CAG8749924.1"/>
    </source>
</evidence>
<proteinExistence type="predicted"/>
<feature type="non-terminal residue" evidence="1">
    <location>
        <position position="1"/>
    </location>
</feature>
<protein>
    <submittedName>
        <fullName evidence="1">5320_t:CDS:1</fullName>
    </submittedName>
</protein>
<name>A0ACA9QIJ3_9GLOM</name>
<gene>
    <name evidence="1" type="ORF">RPERSI_LOCUS14073</name>
</gene>
<dbReference type="EMBL" id="CAJVQC010031980">
    <property type="protein sequence ID" value="CAG8749924.1"/>
    <property type="molecule type" value="Genomic_DNA"/>
</dbReference>
<organism evidence="1 2">
    <name type="scientific">Racocetra persica</name>
    <dbReference type="NCBI Taxonomy" id="160502"/>
    <lineage>
        <taxon>Eukaryota</taxon>
        <taxon>Fungi</taxon>
        <taxon>Fungi incertae sedis</taxon>
        <taxon>Mucoromycota</taxon>
        <taxon>Glomeromycotina</taxon>
        <taxon>Glomeromycetes</taxon>
        <taxon>Diversisporales</taxon>
        <taxon>Gigasporaceae</taxon>
        <taxon>Racocetra</taxon>
    </lineage>
</organism>
<feature type="non-terminal residue" evidence="1">
    <location>
        <position position="74"/>
    </location>
</feature>
<sequence>LRTSDEELEKRNFKVARDVLASVWEDTIINEPVLDIQNNESSETMQVDEEAVSEDLLKTYPQQVQVQEKLIADR</sequence>
<accession>A0ACA9QIJ3</accession>
<comment type="caution">
    <text evidence="1">The sequence shown here is derived from an EMBL/GenBank/DDBJ whole genome shotgun (WGS) entry which is preliminary data.</text>
</comment>
<reference evidence="1" key="1">
    <citation type="submission" date="2021-06" db="EMBL/GenBank/DDBJ databases">
        <authorList>
            <person name="Kallberg Y."/>
            <person name="Tangrot J."/>
            <person name="Rosling A."/>
        </authorList>
    </citation>
    <scope>NUCLEOTIDE SEQUENCE</scope>
    <source>
        <strain evidence="1">MA461A</strain>
    </source>
</reference>
<keyword evidence="2" id="KW-1185">Reference proteome</keyword>